<keyword evidence="10" id="KW-1185">Reference proteome</keyword>
<dbReference type="PANTHER" id="PTHR43201:SF5">
    <property type="entry name" value="MEDIUM-CHAIN ACYL-COA LIGASE ACSF2, MITOCHONDRIAL"/>
    <property type="match status" value="1"/>
</dbReference>
<protein>
    <recommendedName>
        <fullName evidence="5">Medium-chain acyl-CoA ligase ACSF2, mitochondrial</fullName>
        <ecNumber evidence="4">6.2.1.2</ecNumber>
    </recommendedName>
</protein>
<evidence type="ECO:0000256" key="1">
    <source>
        <dbReference type="ARBA" id="ARBA00006432"/>
    </source>
</evidence>
<dbReference type="InterPro" id="IPR000873">
    <property type="entry name" value="AMP-dep_synth/lig_dom"/>
</dbReference>
<dbReference type="PROSITE" id="PS00455">
    <property type="entry name" value="AMP_BINDING"/>
    <property type="match status" value="1"/>
</dbReference>
<name>A0A3P6N8M7_ANISI</name>
<dbReference type="Gene3D" id="3.40.50.12780">
    <property type="entry name" value="N-terminal domain of ligase-like"/>
    <property type="match status" value="1"/>
</dbReference>
<organism evidence="9 10">
    <name type="scientific">Anisakis simplex</name>
    <name type="common">Herring worm</name>
    <dbReference type="NCBI Taxonomy" id="6269"/>
    <lineage>
        <taxon>Eukaryota</taxon>
        <taxon>Metazoa</taxon>
        <taxon>Ecdysozoa</taxon>
        <taxon>Nematoda</taxon>
        <taxon>Chromadorea</taxon>
        <taxon>Rhabditida</taxon>
        <taxon>Spirurina</taxon>
        <taxon>Ascaridomorpha</taxon>
        <taxon>Ascaridoidea</taxon>
        <taxon>Anisakidae</taxon>
        <taxon>Anisakis</taxon>
        <taxon>Anisakis simplex complex</taxon>
    </lineage>
</organism>
<dbReference type="EC" id="6.2.1.2" evidence="4"/>
<comment type="function">
    <text evidence="3">Acyl-CoA synthases catalyze the initial reaction in fatty acid metabolism, by forming a thioester with CoA. Has some preference toward medium-chain substrates. Plays a role in adipocyte differentiation.</text>
</comment>
<evidence type="ECO:0000256" key="5">
    <source>
        <dbReference type="ARBA" id="ARBA00039638"/>
    </source>
</evidence>
<comment type="catalytic activity">
    <reaction evidence="7">
        <text>a medium-chain fatty acid + ATP + CoA = a medium-chain fatty acyl-CoA + AMP + diphosphate</text>
        <dbReference type="Rhea" id="RHEA:48340"/>
        <dbReference type="ChEBI" id="CHEBI:30616"/>
        <dbReference type="ChEBI" id="CHEBI:33019"/>
        <dbReference type="ChEBI" id="CHEBI:57287"/>
        <dbReference type="ChEBI" id="CHEBI:59558"/>
        <dbReference type="ChEBI" id="CHEBI:90546"/>
        <dbReference type="ChEBI" id="CHEBI:456215"/>
        <dbReference type="EC" id="6.2.1.2"/>
    </reaction>
</comment>
<keyword evidence="2" id="KW-0436">Ligase</keyword>
<evidence type="ECO:0000256" key="2">
    <source>
        <dbReference type="ARBA" id="ARBA00022598"/>
    </source>
</evidence>
<feature type="domain" description="AMP-dependent synthetase/ligase" evidence="8">
    <location>
        <begin position="1"/>
        <end position="179"/>
    </location>
</feature>
<dbReference type="Proteomes" id="UP000267096">
    <property type="component" value="Unassembled WGS sequence"/>
</dbReference>
<comment type="similarity">
    <text evidence="1">Belongs to the ATP-dependent AMP-binding enzyme family.</text>
</comment>
<evidence type="ECO:0000256" key="3">
    <source>
        <dbReference type="ARBA" id="ARBA00037247"/>
    </source>
</evidence>
<evidence type="ECO:0000313" key="9">
    <source>
        <dbReference type="EMBL" id="VDK21866.1"/>
    </source>
</evidence>
<comment type="catalytic activity">
    <reaction evidence="6">
        <text>octanoate + ATP + CoA = octanoyl-CoA + AMP + diphosphate</text>
        <dbReference type="Rhea" id="RHEA:33631"/>
        <dbReference type="ChEBI" id="CHEBI:25646"/>
        <dbReference type="ChEBI" id="CHEBI:30616"/>
        <dbReference type="ChEBI" id="CHEBI:33019"/>
        <dbReference type="ChEBI" id="CHEBI:57287"/>
        <dbReference type="ChEBI" id="CHEBI:57386"/>
        <dbReference type="ChEBI" id="CHEBI:456215"/>
    </reaction>
</comment>
<dbReference type="OrthoDB" id="1700726at2759"/>
<sequence>MATGLIHLGLDRGDRVGMWGPNTYEWIVCQFATALAGMIMVNINPCYQSEELKFALEKVGIKALIAPPSFKKSNYYASVSDIIPEIILKAEGRGDFASHNFPSFRHFIIIDDQKLYRGGWRYSEVIKMGSEEDRIKLADIERCVQPDDPVNIQYTSGTTGVPKGATLTHHNVVNNAYFVGRRAGYAEKVSYLVNIIAIN</sequence>
<dbReference type="PANTHER" id="PTHR43201">
    <property type="entry name" value="ACYL-COA SYNTHETASE"/>
    <property type="match status" value="1"/>
</dbReference>
<dbReference type="AlphaFoldDB" id="A0A3P6N8M7"/>
<dbReference type="InterPro" id="IPR020845">
    <property type="entry name" value="AMP-binding_CS"/>
</dbReference>
<evidence type="ECO:0000256" key="6">
    <source>
        <dbReference type="ARBA" id="ARBA00047319"/>
    </source>
</evidence>
<dbReference type="SUPFAM" id="SSF56801">
    <property type="entry name" value="Acetyl-CoA synthetase-like"/>
    <property type="match status" value="1"/>
</dbReference>
<proteinExistence type="inferred from homology"/>
<dbReference type="Pfam" id="PF00501">
    <property type="entry name" value="AMP-binding"/>
    <property type="match status" value="1"/>
</dbReference>
<evidence type="ECO:0000256" key="7">
    <source>
        <dbReference type="ARBA" id="ARBA00048277"/>
    </source>
</evidence>
<dbReference type="InterPro" id="IPR042099">
    <property type="entry name" value="ANL_N_sf"/>
</dbReference>
<evidence type="ECO:0000259" key="8">
    <source>
        <dbReference type="Pfam" id="PF00501"/>
    </source>
</evidence>
<dbReference type="GO" id="GO:0006631">
    <property type="term" value="P:fatty acid metabolic process"/>
    <property type="evidence" value="ECO:0007669"/>
    <property type="project" value="TreeGrafter"/>
</dbReference>
<dbReference type="GO" id="GO:0031956">
    <property type="term" value="F:medium-chain fatty acid-CoA ligase activity"/>
    <property type="evidence" value="ECO:0007669"/>
    <property type="project" value="UniProtKB-EC"/>
</dbReference>
<gene>
    <name evidence="9" type="ORF">ASIM_LOCUS3540</name>
</gene>
<evidence type="ECO:0000256" key="4">
    <source>
        <dbReference type="ARBA" id="ARBA00039009"/>
    </source>
</evidence>
<reference evidence="9 10" key="1">
    <citation type="submission" date="2018-11" db="EMBL/GenBank/DDBJ databases">
        <authorList>
            <consortium name="Pathogen Informatics"/>
        </authorList>
    </citation>
    <scope>NUCLEOTIDE SEQUENCE [LARGE SCALE GENOMIC DNA]</scope>
</reference>
<accession>A0A3P6N8M7</accession>
<dbReference type="EMBL" id="UYRR01005563">
    <property type="protein sequence ID" value="VDK21866.1"/>
    <property type="molecule type" value="Genomic_DNA"/>
</dbReference>
<evidence type="ECO:0000313" key="10">
    <source>
        <dbReference type="Proteomes" id="UP000267096"/>
    </source>
</evidence>